<dbReference type="Pfam" id="PF00582">
    <property type="entry name" value="Usp"/>
    <property type="match status" value="1"/>
</dbReference>
<dbReference type="InterPro" id="IPR006016">
    <property type="entry name" value="UspA"/>
</dbReference>
<accession>A0A3N1CV81</accession>
<dbReference type="SUPFAM" id="SSF52402">
    <property type="entry name" value="Adenine nucleotide alpha hydrolases-like"/>
    <property type="match status" value="1"/>
</dbReference>
<evidence type="ECO:0000313" key="3">
    <source>
        <dbReference type="EMBL" id="ROO85203.1"/>
    </source>
</evidence>
<dbReference type="PANTHER" id="PTHR46268">
    <property type="entry name" value="STRESS RESPONSE PROTEIN NHAX"/>
    <property type="match status" value="1"/>
</dbReference>
<protein>
    <submittedName>
        <fullName evidence="3">Nucleotide-binding universal stress UspA family protein</fullName>
    </submittedName>
</protein>
<comment type="similarity">
    <text evidence="1">Belongs to the universal stress protein A family.</text>
</comment>
<dbReference type="PANTHER" id="PTHR46268:SF6">
    <property type="entry name" value="UNIVERSAL STRESS PROTEIN UP12"/>
    <property type="match status" value="1"/>
</dbReference>
<organism evidence="3 4">
    <name type="scientific">Actinocorallia herbida</name>
    <dbReference type="NCBI Taxonomy" id="58109"/>
    <lineage>
        <taxon>Bacteria</taxon>
        <taxon>Bacillati</taxon>
        <taxon>Actinomycetota</taxon>
        <taxon>Actinomycetes</taxon>
        <taxon>Streptosporangiales</taxon>
        <taxon>Thermomonosporaceae</taxon>
        <taxon>Actinocorallia</taxon>
    </lineage>
</organism>
<comment type="caution">
    <text evidence="3">The sequence shown here is derived from an EMBL/GenBank/DDBJ whole genome shotgun (WGS) entry which is preliminary data.</text>
</comment>
<dbReference type="Proteomes" id="UP000272400">
    <property type="component" value="Unassembled WGS sequence"/>
</dbReference>
<evidence type="ECO:0000259" key="2">
    <source>
        <dbReference type="Pfam" id="PF00582"/>
    </source>
</evidence>
<reference evidence="3 4" key="1">
    <citation type="submission" date="2018-11" db="EMBL/GenBank/DDBJ databases">
        <title>Sequencing the genomes of 1000 actinobacteria strains.</title>
        <authorList>
            <person name="Klenk H.-P."/>
        </authorList>
    </citation>
    <scope>NUCLEOTIDE SEQUENCE [LARGE SCALE GENOMIC DNA]</scope>
    <source>
        <strain evidence="3 4">DSM 44254</strain>
    </source>
</reference>
<dbReference type="RefSeq" id="WP_123664733.1">
    <property type="nucleotide sequence ID" value="NZ_RJKE01000001.1"/>
</dbReference>
<name>A0A3N1CV81_9ACTN</name>
<sequence>MNPLLIAYDGSASADAALEFAGRLFGGRDAVVVTVFEPLLAPDGEAPEAAAGRVCERGAARATELGVKAVPRPVSEPGAVWAAIDRVAEEIRAALIVTGSRGLDGSRALVTGSVADYLLHHATTPVLVVPDLDLATARKDHRMS</sequence>
<dbReference type="OrthoDB" id="3473874at2"/>
<dbReference type="AlphaFoldDB" id="A0A3N1CV81"/>
<dbReference type="EMBL" id="RJKE01000001">
    <property type="protein sequence ID" value="ROO85203.1"/>
    <property type="molecule type" value="Genomic_DNA"/>
</dbReference>
<gene>
    <name evidence="3" type="ORF">EDD29_2743</name>
</gene>
<dbReference type="InterPro" id="IPR014729">
    <property type="entry name" value="Rossmann-like_a/b/a_fold"/>
</dbReference>
<dbReference type="Gene3D" id="3.40.50.620">
    <property type="entry name" value="HUPs"/>
    <property type="match status" value="1"/>
</dbReference>
<evidence type="ECO:0000256" key="1">
    <source>
        <dbReference type="ARBA" id="ARBA00008791"/>
    </source>
</evidence>
<proteinExistence type="inferred from homology"/>
<dbReference type="InterPro" id="IPR006015">
    <property type="entry name" value="Universal_stress_UspA"/>
</dbReference>
<evidence type="ECO:0000313" key="4">
    <source>
        <dbReference type="Proteomes" id="UP000272400"/>
    </source>
</evidence>
<feature type="domain" description="UspA" evidence="2">
    <location>
        <begin position="3"/>
        <end position="130"/>
    </location>
</feature>
<dbReference type="PRINTS" id="PR01438">
    <property type="entry name" value="UNVRSLSTRESS"/>
</dbReference>
<dbReference type="CDD" id="cd23659">
    <property type="entry name" value="USP_At3g01520-like"/>
    <property type="match status" value="1"/>
</dbReference>
<keyword evidence="4" id="KW-1185">Reference proteome</keyword>